<protein>
    <submittedName>
        <fullName evidence="8">Nudix hydrolase domain-containing protein</fullName>
    </submittedName>
</protein>
<accession>A0A8R1I109</accession>
<dbReference type="GO" id="GO:0046872">
    <property type="term" value="F:metal ion binding"/>
    <property type="evidence" value="ECO:0007669"/>
    <property type="project" value="UniProtKB-KW"/>
</dbReference>
<keyword evidence="5" id="KW-0460">Magnesium</keyword>
<evidence type="ECO:0000313" key="9">
    <source>
        <dbReference type="Proteomes" id="UP000005237"/>
    </source>
</evidence>
<keyword evidence="9" id="KW-1185">Reference proteome</keyword>
<reference evidence="8" key="2">
    <citation type="submission" date="2022-06" db="UniProtKB">
        <authorList>
            <consortium name="EnsemblMetazoa"/>
        </authorList>
    </citation>
    <scope>IDENTIFICATION</scope>
    <source>
        <strain evidence="8">DF5081</strain>
    </source>
</reference>
<dbReference type="AlphaFoldDB" id="A0A8R1I109"/>
<dbReference type="PANTHER" id="PTHR12992">
    <property type="entry name" value="NUDIX HYDROLASE"/>
    <property type="match status" value="1"/>
</dbReference>
<evidence type="ECO:0000256" key="4">
    <source>
        <dbReference type="ARBA" id="ARBA00022801"/>
    </source>
</evidence>
<dbReference type="GO" id="GO:0015938">
    <property type="term" value="P:coenzyme A catabolic process"/>
    <property type="evidence" value="ECO:0007669"/>
    <property type="project" value="TreeGrafter"/>
</dbReference>
<keyword evidence="4" id="KW-0378">Hydrolase</keyword>
<dbReference type="CDD" id="cd03426">
    <property type="entry name" value="NUDIX_CoAse_Nudt7"/>
    <property type="match status" value="1"/>
</dbReference>
<dbReference type="InterPro" id="IPR045121">
    <property type="entry name" value="CoAse"/>
</dbReference>
<dbReference type="FunFam" id="3.90.79.10:FF:000125">
    <property type="entry name" value="Probable nudix hydrolase C6G9.05"/>
    <property type="match status" value="1"/>
</dbReference>
<comment type="cofactor">
    <cofactor evidence="1">
        <name>Mn(2+)</name>
        <dbReference type="ChEBI" id="CHEBI:29035"/>
    </cofactor>
</comment>
<dbReference type="Pfam" id="PF00293">
    <property type="entry name" value="NUDIX"/>
    <property type="match status" value="1"/>
</dbReference>
<evidence type="ECO:0000259" key="7">
    <source>
        <dbReference type="PROSITE" id="PS51462"/>
    </source>
</evidence>
<keyword evidence="6" id="KW-0464">Manganese</keyword>
<evidence type="ECO:0000256" key="5">
    <source>
        <dbReference type="ARBA" id="ARBA00022842"/>
    </source>
</evidence>
<comment type="cofactor">
    <cofactor evidence="2">
        <name>Mg(2+)</name>
        <dbReference type="ChEBI" id="CHEBI:18420"/>
    </cofactor>
</comment>
<dbReference type="Gene3D" id="3.90.79.10">
    <property type="entry name" value="Nucleoside Triphosphate Pyrophosphohydrolase"/>
    <property type="match status" value="1"/>
</dbReference>
<evidence type="ECO:0000256" key="1">
    <source>
        <dbReference type="ARBA" id="ARBA00001936"/>
    </source>
</evidence>
<keyword evidence="3" id="KW-0479">Metal-binding</keyword>
<organism evidence="8 9">
    <name type="scientific">Caenorhabditis japonica</name>
    <dbReference type="NCBI Taxonomy" id="281687"/>
    <lineage>
        <taxon>Eukaryota</taxon>
        <taxon>Metazoa</taxon>
        <taxon>Ecdysozoa</taxon>
        <taxon>Nematoda</taxon>
        <taxon>Chromadorea</taxon>
        <taxon>Rhabditida</taxon>
        <taxon>Rhabditina</taxon>
        <taxon>Rhabditomorpha</taxon>
        <taxon>Rhabditoidea</taxon>
        <taxon>Rhabditidae</taxon>
        <taxon>Peloderinae</taxon>
        <taxon>Caenorhabditis</taxon>
    </lineage>
</organism>
<dbReference type="InterPro" id="IPR015797">
    <property type="entry name" value="NUDIX_hydrolase-like_dom_sf"/>
</dbReference>
<evidence type="ECO:0000256" key="2">
    <source>
        <dbReference type="ARBA" id="ARBA00001946"/>
    </source>
</evidence>
<name>A0A8R1I109_CAEJA</name>
<dbReference type="Proteomes" id="UP000005237">
    <property type="component" value="Unassembled WGS sequence"/>
</dbReference>
<dbReference type="EnsemblMetazoa" id="CJA14041.1">
    <property type="protein sequence ID" value="CJA14041.1"/>
    <property type="gene ID" value="WBGene00133245"/>
</dbReference>
<dbReference type="PROSITE" id="PS51462">
    <property type="entry name" value="NUDIX"/>
    <property type="match status" value="1"/>
</dbReference>
<evidence type="ECO:0000313" key="8">
    <source>
        <dbReference type="EnsemblMetazoa" id="CJA14041.1"/>
    </source>
</evidence>
<dbReference type="InterPro" id="IPR000086">
    <property type="entry name" value="NUDIX_hydrolase_dom"/>
</dbReference>
<dbReference type="PANTHER" id="PTHR12992:SF24">
    <property type="entry name" value="PEROXISOMAL COENZYME A DIPHOSPHATASE NUDT7"/>
    <property type="match status" value="1"/>
</dbReference>
<proteinExistence type="predicted"/>
<dbReference type="EnsemblMetazoa" id="CJA14041.2">
    <property type="protein sequence ID" value="CJA14041.2"/>
    <property type="gene ID" value="WBGene00133245"/>
</dbReference>
<feature type="domain" description="Nudix hydrolase" evidence="7">
    <location>
        <begin position="31"/>
        <end position="169"/>
    </location>
</feature>
<evidence type="ECO:0000256" key="3">
    <source>
        <dbReference type="ARBA" id="ARBA00022723"/>
    </source>
</evidence>
<sequence>MTRDVKFELDRADELRRMLDLREERRRTDDKQNAGVLILLHDDGTDDIKVLLCVRSRNLRRHPGEVCFPGGMMDDEDRDDVRQTAIREAYEEVGIKENDDYVVLGNFPAFQARFGIVIHPTVALARRLPKFTISIDEVESVFWVSLSRFLENKHHSHYPIGHSYTVHMFQFGDYPTTYGITALFCIFVAIGVLTKIPQFNLLPNFTINDIMDRRLNSIEIIRNVYELAGDVPVPLKSKM</sequence>
<reference evidence="9" key="1">
    <citation type="submission" date="2010-08" db="EMBL/GenBank/DDBJ databases">
        <authorList>
            <consortium name="Caenorhabditis japonica Sequencing Consortium"/>
            <person name="Wilson R.K."/>
        </authorList>
    </citation>
    <scope>NUCLEOTIDE SEQUENCE [LARGE SCALE GENOMIC DNA]</scope>
    <source>
        <strain evidence="9">DF5081</strain>
    </source>
</reference>
<dbReference type="SUPFAM" id="SSF55811">
    <property type="entry name" value="Nudix"/>
    <property type="match status" value="1"/>
</dbReference>
<evidence type="ECO:0000256" key="6">
    <source>
        <dbReference type="ARBA" id="ARBA00023211"/>
    </source>
</evidence>
<dbReference type="GO" id="GO:0010945">
    <property type="term" value="F:coenzyme A diphosphatase activity"/>
    <property type="evidence" value="ECO:0007669"/>
    <property type="project" value="InterPro"/>
</dbReference>